<dbReference type="STRING" id="996166.SAMN05192554_10759"/>
<keyword evidence="3" id="KW-1185">Reference proteome</keyword>
<dbReference type="Gene3D" id="3.40.5.50">
    <property type="match status" value="1"/>
</dbReference>
<dbReference type="AlphaFoldDB" id="A0A1G9VXX3"/>
<evidence type="ECO:0000313" key="2">
    <source>
        <dbReference type="EMBL" id="SDM77090.1"/>
    </source>
</evidence>
<feature type="compositionally biased region" description="Low complexity" evidence="1">
    <location>
        <begin position="199"/>
        <end position="211"/>
    </location>
</feature>
<evidence type="ECO:0000313" key="3">
    <source>
        <dbReference type="Proteomes" id="UP000199370"/>
    </source>
</evidence>
<evidence type="ECO:0000256" key="1">
    <source>
        <dbReference type="SAM" id="MobiDB-lite"/>
    </source>
</evidence>
<feature type="compositionally biased region" description="Low complexity" evidence="1">
    <location>
        <begin position="171"/>
        <end position="184"/>
    </location>
</feature>
<reference evidence="2 3" key="1">
    <citation type="submission" date="2016-10" db="EMBL/GenBank/DDBJ databases">
        <authorList>
            <person name="de Groot N.N."/>
        </authorList>
    </citation>
    <scope>NUCLEOTIDE SEQUENCE [LARGE SCALE GENOMIC DNA]</scope>
    <source>
        <strain evidence="3">EB21,IBRC-M 10013,KCTC 4048</strain>
    </source>
</reference>
<dbReference type="CDD" id="cd11714">
    <property type="entry name" value="GINS_A_archaea"/>
    <property type="match status" value="1"/>
</dbReference>
<feature type="region of interest" description="Disordered" evidence="1">
    <location>
        <begin position="129"/>
        <end position="293"/>
    </location>
</feature>
<dbReference type="EMBL" id="FNIA01000007">
    <property type="protein sequence ID" value="SDM77090.1"/>
    <property type="molecule type" value="Genomic_DNA"/>
</dbReference>
<dbReference type="OrthoDB" id="157576at2157"/>
<name>A0A1G9VXX3_9EURY</name>
<sequence length="338" mass="35068">MNLDELRSALDTERQKGGLQGLRDSFYQEVAEFVEELKAERDRVAAESDDPFGSPEVQRLTDQIDTARSTAESLYERRLGKLVKQASLAAADMASMDQVKGLTDEERALYDDLVDRIEGNKNHMFDVIAGEATTPPVTDDDSPAHHPEDGMATGSSGSSAPAEPGGRETSDPTTASETDSSTDTAADDEPAPDDDRAPDVAAAEASAVAGADDTEPESDGVSAADVMGETPSPGEAPSPGDPATDGSGVAAQSTDQPADPIPAGGAAESTSSDDAAGRDAGGDGGPTVERTTVRITDEVGEIFGVDQREYSLGTDDVVTLPTANAEPLLDREAAERLD</sequence>
<feature type="compositionally biased region" description="Low complexity" evidence="1">
    <location>
        <begin position="154"/>
        <end position="164"/>
    </location>
</feature>
<gene>
    <name evidence="2" type="ORF">SAMN05192554_10759</name>
</gene>
<dbReference type="Gene3D" id="1.20.58.1030">
    <property type="match status" value="1"/>
</dbReference>
<dbReference type="RefSeq" id="WP_089732534.1">
    <property type="nucleotide sequence ID" value="NZ_FNIA01000007.1"/>
</dbReference>
<protein>
    <submittedName>
        <fullName evidence="2">DNA replication factor GINS</fullName>
    </submittedName>
</protein>
<proteinExistence type="predicted"/>
<dbReference type="Proteomes" id="UP000199370">
    <property type="component" value="Unassembled WGS sequence"/>
</dbReference>
<organism evidence="2 3">
    <name type="scientific">Haloarchaeobius iranensis</name>
    <dbReference type="NCBI Taxonomy" id="996166"/>
    <lineage>
        <taxon>Archaea</taxon>
        <taxon>Methanobacteriati</taxon>
        <taxon>Methanobacteriota</taxon>
        <taxon>Stenosarchaea group</taxon>
        <taxon>Halobacteria</taxon>
        <taxon>Halobacteriales</taxon>
        <taxon>Halorubellaceae</taxon>
        <taxon>Haloarchaeobius</taxon>
    </lineage>
</organism>
<accession>A0A1G9VXX3</accession>